<keyword evidence="2" id="KW-1185">Reference proteome</keyword>
<organism evidence="1 2">
    <name type="scientific">Lecanicillium saksenae</name>
    <dbReference type="NCBI Taxonomy" id="468837"/>
    <lineage>
        <taxon>Eukaryota</taxon>
        <taxon>Fungi</taxon>
        <taxon>Dikarya</taxon>
        <taxon>Ascomycota</taxon>
        <taxon>Pezizomycotina</taxon>
        <taxon>Sordariomycetes</taxon>
        <taxon>Hypocreomycetidae</taxon>
        <taxon>Hypocreales</taxon>
        <taxon>Cordycipitaceae</taxon>
        <taxon>Lecanicillium</taxon>
    </lineage>
</organism>
<protein>
    <submittedName>
        <fullName evidence="1">Uncharacterized protein</fullName>
    </submittedName>
</protein>
<dbReference type="Proteomes" id="UP001148737">
    <property type="component" value="Unassembled WGS sequence"/>
</dbReference>
<name>A0ACC1QFH5_9HYPO</name>
<evidence type="ECO:0000313" key="2">
    <source>
        <dbReference type="Proteomes" id="UP001148737"/>
    </source>
</evidence>
<evidence type="ECO:0000313" key="1">
    <source>
        <dbReference type="EMBL" id="KAJ3474521.1"/>
    </source>
</evidence>
<sequence>MDRVTSIATAKKYGGDVVTKLEDTDYIVLGDRAGPKKLQVINELELETITEEEFFEILENGVSEEKRERMENKRKADEEEEPERPAKVAKTAKGRGKKGK</sequence>
<comment type="caution">
    <text evidence="1">The sequence shown here is derived from an EMBL/GenBank/DDBJ whole genome shotgun (WGS) entry which is preliminary data.</text>
</comment>
<proteinExistence type="predicted"/>
<accession>A0ACC1QFH5</accession>
<gene>
    <name evidence="1" type="ORF">NLG97_g9809</name>
</gene>
<reference evidence="1" key="1">
    <citation type="submission" date="2022-07" db="EMBL/GenBank/DDBJ databases">
        <title>Genome Sequence of Lecanicillium saksenae.</title>
        <authorList>
            <person name="Buettner E."/>
        </authorList>
    </citation>
    <scope>NUCLEOTIDE SEQUENCE</scope>
    <source>
        <strain evidence="1">VT-O1</strain>
    </source>
</reference>
<dbReference type="EMBL" id="JANAKD010002163">
    <property type="protein sequence ID" value="KAJ3474521.1"/>
    <property type="molecule type" value="Genomic_DNA"/>
</dbReference>